<feature type="domain" description="RNA polymerase sigma-70 region 2" evidence="5">
    <location>
        <begin position="28"/>
        <end position="91"/>
    </location>
</feature>
<dbReference type="NCBIfam" id="TIGR02937">
    <property type="entry name" value="sigma70-ECF"/>
    <property type="match status" value="1"/>
</dbReference>
<dbReference type="PANTHER" id="PTHR43133:SF46">
    <property type="entry name" value="RNA POLYMERASE SIGMA-70 FACTOR ECF SUBFAMILY"/>
    <property type="match status" value="1"/>
</dbReference>
<dbReference type="InterPro" id="IPR014284">
    <property type="entry name" value="RNA_pol_sigma-70_dom"/>
</dbReference>
<dbReference type="NCBIfam" id="TIGR02985">
    <property type="entry name" value="Sig70_bacteroi1"/>
    <property type="match status" value="1"/>
</dbReference>
<dbReference type="EMBL" id="FNGY01000007">
    <property type="protein sequence ID" value="SDN31463.1"/>
    <property type="molecule type" value="Genomic_DNA"/>
</dbReference>
<organism evidence="7 8">
    <name type="scientific">Pedobacter steynii</name>
    <dbReference type="NCBI Taxonomy" id="430522"/>
    <lineage>
        <taxon>Bacteria</taxon>
        <taxon>Pseudomonadati</taxon>
        <taxon>Bacteroidota</taxon>
        <taxon>Sphingobacteriia</taxon>
        <taxon>Sphingobacteriales</taxon>
        <taxon>Sphingobacteriaceae</taxon>
        <taxon>Pedobacter</taxon>
    </lineage>
</organism>
<dbReference type="Pfam" id="PF04542">
    <property type="entry name" value="Sigma70_r2"/>
    <property type="match status" value="1"/>
</dbReference>
<dbReference type="GO" id="GO:0003677">
    <property type="term" value="F:DNA binding"/>
    <property type="evidence" value="ECO:0007669"/>
    <property type="project" value="InterPro"/>
</dbReference>
<dbReference type="AlphaFoldDB" id="A0A1H0AEM0"/>
<evidence type="ECO:0000256" key="2">
    <source>
        <dbReference type="ARBA" id="ARBA00023015"/>
    </source>
</evidence>
<evidence type="ECO:0000313" key="7">
    <source>
        <dbReference type="EMBL" id="SDN31463.1"/>
    </source>
</evidence>
<dbReference type="InterPro" id="IPR014327">
    <property type="entry name" value="RNA_pol_sigma70_bacteroid"/>
</dbReference>
<evidence type="ECO:0000259" key="5">
    <source>
        <dbReference type="Pfam" id="PF04542"/>
    </source>
</evidence>
<dbReference type="Pfam" id="PF08281">
    <property type="entry name" value="Sigma70_r4_2"/>
    <property type="match status" value="1"/>
</dbReference>
<dbReference type="SUPFAM" id="SSF88659">
    <property type="entry name" value="Sigma3 and sigma4 domains of RNA polymerase sigma factors"/>
    <property type="match status" value="1"/>
</dbReference>
<protein>
    <submittedName>
        <fullName evidence="7">RNA polymerase sigma-70 factor, ECF subfamily</fullName>
    </submittedName>
</protein>
<evidence type="ECO:0000256" key="4">
    <source>
        <dbReference type="ARBA" id="ARBA00023163"/>
    </source>
</evidence>
<proteinExistence type="inferred from homology"/>
<keyword evidence="3" id="KW-0731">Sigma factor</keyword>
<dbReference type="PANTHER" id="PTHR43133">
    <property type="entry name" value="RNA POLYMERASE ECF-TYPE SIGMA FACTO"/>
    <property type="match status" value="1"/>
</dbReference>
<comment type="similarity">
    <text evidence="1">Belongs to the sigma-70 factor family. ECF subfamily.</text>
</comment>
<evidence type="ECO:0000313" key="8">
    <source>
        <dbReference type="Proteomes" id="UP000183200"/>
    </source>
</evidence>
<evidence type="ECO:0000259" key="6">
    <source>
        <dbReference type="Pfam" id="PF08281"/>
    </source>
</evidence>
<dbReference type="Gene3D" id="1.10.1740.10">
    <property type="match status" value="1"/>
</dbReference>
<keyword evidence="8" id="KW-1185">Reference proteome</keyword>
<sequence length="199" mass="22976">MTAHHPLSDDELFRLFESGERSCYDQIFKRFYNSLCYFAQNILGDINKAEDVAQDALIALWHHHQSFKTLQNLRSFLYVCVRNSCFNELEKMKVRTKYQDSLIHGGVQSDATVLESIIQAEVVRKLFFAVDALPEQCRKVISMTFRENKTPKEIAEKLNVSISTVNNQKMRGLLLLRRQLSNEDLNIAILCLGLTLAQF</sequence>
<reference evidence="8" key="1">
    <citation type="submission" date="2016-10" db="EMBL/GenBank/DDBJ databases">
        <authorList>
            <person name="Varghese N."/>
            <person name="Submissions S."/>
        </authorList>
    </citation>
    <scope>NUCLEOTIDE SEQUENCE [LARGE SCALE GENOMIC DNA]</scope>
    <source>
        <strain evidence="8">DSM 19110</strain>
    </source>
</reference>
<dbReference type="Proteomes" id="UP000183200">
    <property type="component" value="Unassembled WGS sequence"/>
</dbReference>
<dbReference type="InterPro" id="IPR013324">
    <property type="entry name" value="RNA_pol_sigma_r3/r4-like"/>
</dbReference>
<dbReference type="InterPro" id="IPR007627">
    <property type="entry name" value="RNA_pol_sigma70_r2"/>
</dbReference>
<keyword evidence="2" id="KW-0805">Transcription regulation</keyword>
<dbReference type="GO" id="GO:0016987">
    <property type="term" value="F:sigma factor activity"/>
    <property type="evidence" value="ECO:0007669"/>
    <property type="project" value="UniProtKB-KW"/>
</dbReference>
<keyword evidence="4" id="KW-0804">Transcription</keyword>
<dbReference type="OrthoDB" id="656273at2"/>
<accession>A0A1H0AEM0</accession>
<dbReference type="CDD" id="cd06171">
    <property type="entry name" value="Sigma70_r4"/>
    <property type="match status" value="1"/>
</dbReference>
<evidence type="ECO:0000256" key="1">
    <source>
        <dbReference type="ARBA" id="ARBA00010641"/>
    </source>
</evidence>
<dbReference type="RefSeq" id="WP_074610141.1">
    <property type="nucleotide sequence ID" value="NZ_FNGY01000007.1"/>
</dbReference>
<dbReference type="Gene3D" id="1.10.10.10">
    <property type="entry name" value="Winged helix-like DNA-binding domain superfamily/Winged helix DNA-binding domain"/>
    <property type="match status" value="1"/>
</dbReference>
<feature type="domain" description="RNA polymerase sigma factor 70 region 4 type 2" evidence="6">
    <location>
        <begin position="129"/>
        <end position="174"/>
    </location>
</feature>
<dbReference type="GO" id="GO:0006352">
    <property type="term" value="P:DNA-templated transcription initiation"/>
    <property type="evidence" value="ECO:0007669"/>
    <property type="project" value="InterPro"/>
</dbReference>
<gene>
    <name evidence="7" type="ORF">SAMN05421820_10763</name>
</gene>
<name>A0A1H0AEM0_9SPHI</name>
<dbReference type="InterPro" id="IPR036388">
    <property type="entry name" value="WH-like_DNA-bd_sf"/>
</dbReference>
<dbReference type="SUPFAM" id="SSF88946">
    <property type="entry name" value="Sigma2 domain of RNA polymerase sigma factors"/>
    <property type="match status" value="1"/>
</dbReference>
<dbReference type="InterPro" id="IPR039425">
    <property type="entry name" value="RNA_pol_sigma-70-like"/>
</dbReference>
<dbReference type="InterPro" id="IPR013325">
    <property type="entry name" value="RNA_pol_sigma_r2"/>
</dbReference>
<dbReference type="InterPro" id="IPR013249">
    <property type="entry name" value="RNA_pol_sigma70_r4_t2"/>
</dbReference>
<evidence type="ECO:0000256" key="3">
    <source>
        <dbReference type="ARBA" id="ARBA00023082"/>
    </source>
</evidence>